<protein>
    <submittedName>
        <fullName evidence="2">Uncharacterized protein</fullName>
    </submittedName>
</protein>
<evidence type="ECO:0000313" key="3">
    <source>
        <dbReference type="Proteomes" id="UP000799444"/>
    </source>
</evidence>
<feature type="compositionally biased region" description="Basic residues" evidence="1">
    <location>
        <begin position="155"/>
        <end position="176"/>
    </location>
</feature>
<organism evidence="2 3">
    <name type="scientific">Polyplosphaeria fusca</name>
    <dbReference type="NCBI Taxonomy" id="682080"/>
    <lineage>
        <taxon>Eukaryota</taxon>
        <taxon>Fungi</taxon>
        <taxon>Dikarya</taxon>
        <taxon>Ascomycota</taxon>
        <taxon>Pezizomycotina</taxon>
        <taxon>Dothideomycetes</taxon>
        <taxon>Pleosporomycetidae</taxon>
        <taxon>Pleosporales</taxon>
        <taxon>Tetraplosphaeriaceae</taxon>
        <taxon>Polyplosphaeria</taxon>
    </lineage>
</organism>
<dbReference type="EMBL" id="ML996105">
    <property type="protein sequence ID" value="KAF2739305.1"/>
    <property type="molecule type" value="Genomic_DNA"/>
</dbReference>
<feature type="region of interest" description="Disordered" evidence="1">
    <location>
        <begin position="122"/>
        <end position="212"/>
    </location>
</feature>
<gene>
    <name evidence="2" type="ORF">EJ04DRAFT_560091</name>
</gene>
<feature type="region of interest" description="Disordered" evidence="1">
    <location>
        <begin position="91"/>
        <end position="110"/>
    </location>
</feature>
<evidence type="ECO:0000313" key="2">
    <source>
        <dbReference type="EMBL" id="KAF2739305.1"/>
    </source>
</evidence>
<dbReference type="Pfam" id="PF12720">
    <property type="entry name" value="DUF3807"/>
    <property type="match status" value="1"/>
</dbReference>
<feature type="compositionally biased region" description="Basic and acidic residues" evidence="1">
    <location>
        <begin position="202"/>
        <end position="212"/>
    </location>
</feature>
<dbReference type="Proteomes" id="UP000799444">
    <property type="component" value="Unassembled WGS sequence"/>
</dbReference>
<feature type="compositionally biased region" description="Basic and acidic residues" evidence="1">
    <location>
        <begin position="130"/>
        <end position="140"/>
    </location>
</feature>
<reference evidence="2" key="1">
    <citation type="journal article" date="2020" name="Stud. Mycol.">
        <title>101 Dothideomycetes genomes: a test case for predicting lifestyles and emergence of pathogens.</title>
        <authorList>
            <person name="Haridas S."/>
            <person name="Albert R."/>
            <person name="Binder M."/>
            <person name="Bloem J."/>
            <person name="Labutti K."/>
            <person name="Salamov A."/>
            <person name="Andreopoulos B."/>
            <person name="Baker S."/>
            <person name="Barry K."/>
            <person name="Bills G."/>
            <person name="Bluhm B."/>
            <person name="Cannon C."/>
            <person name="Castanera R."/>
            <person name="Culley D."/>
            <person name="Daum C."/>
            <person name="Ezra D."/>
            <person name="Gonzalez J."/>
            <person name="Henrissat B."/>
            <person name="Kuo A."/>
            <person name="Liang C."/>
            <person name="Lipzen A."/>
            <person name="Lutzoni F."/>
            <person name="Magnuson J."/>
            <person name="Mondo S."/>
            <person name="Nolan M."/>
            <person name="Ohm R."/>
            <person name="Pangilinan J."/>
            <person name="Park H.-J."/>
            <person name="Ramirez L."/>
            <person name="Alfaro M."/>
            <person name="Sun H."/>
            <person name="Tritt A."/>
            <person name="Yoshinaga Y."/>
            <person name="Zwiers L.-H."/>
            <person name="Turgeon B."/>
            <person name="Goodwin S."/>
            <person name="Spatafora J."/>
            <person name="Crous P."/>
            <person name="Grigoriev I."/>
        </authorList>
    </citation>
    <scope>NUCLEOTIDE SEQUENCE</scope>
    <source>
        <strain evidence="2">CBS 125425</strain>
    </source>
</reference>
<dbReference type="PANTHER" id="PTHR40642">
    <property type="entry name" value="YALI0F31295P"/>
    <property type="match status" value="1"/>
</dbReference>
<accession>A0A9P4V8A8</accession>
<proteinExistence type="predicted"/>
<feature type="compositionally biased region" description="Polar residues" evidence="1">
    <location>
        <begin position="141"/>
        <end position="154"/>
    </location>
</feature>
<comment type="caution">
    <text evidence="2">The sequence shown here is derived from an EMBL/GenBank/DDBJ whole genome shotgun (WGS) entry which is preliminary data.</text>
</comment>
<dbReference type="PANTHER" id="PTHR40642:SF1">
    <property type="entry name" value="YALI0F31295P"/>
    <property type="match status" value="1"/>
</dbReference>
<dbReference type="AlphaFoldDB" id="A0A9P4V8A8"/>
<dbReference type="OrthoDB" id="5422320at2759"/>
<keyword evidence="3" id="KW-1185">Reference proteome</keyword>
<dbReference type="InterPro" id="IPR024526">
    <property type="entry name" value="DUF3807"/>
</dbReference>
<evidence type="ECO:0000256" key="1">
    <source>
        <dbReference type="SAM" id="MobiDB-lite"/>
    </source>
</evidence>
<sequence length="212" mass="24526">MALQVPTITTDDLQRFHAIHFPGAPFPPEFFTEPQAARSDVFDHSYGYDYEGGSLGYYEDGVERTLTDEDIAYFRRLEIREILRDRIRKRECSESPEPEPSAKRMKSGIRQPETFSQGNALVNSQASGPERNDGSARDDTTQTTSNDNWKSSNARVKKKNARNRKNNKKLRKQSKKERREGHEEDEESDEWDPWHQATGPDALKDEKIELDY</sequence>
<name>A0A9P4V8A8_9PLEO</name>